<protein>
    <submittedName>
        <fullName evidence="3">Osmotically-inducible protein OsmY, contains BON domain</fullName>
    </submittedName>
</protein>
<evidence type="ECO:0000256" key="1">
    <source>
        <dbReference type="SAM" id="MobiDB-lite"/>
    </source>
</evidence>
<dbReference type="SMART" id="SM00749">
    <property type="entry name" value="BON"/>
    <property type="match status" value="3"/>
</dbReference>
<dbReference type="RefSeq" id="WP_074668065.1">
    <property type="nucleotide sequence ID" value="NZ_FNNH01000059.1"/>
</dbReference>
<feature type="domain" description="BON" evidence="2">
    <location>
        <begin position="290"/>
        <end position="358"/>
    </location>
</feature>
<dbReference type="Gene3D" id="3.30.1340.30">
    <property type="match status" value="3"/>
</dbReference>
<proteinExistence type="predicted"/>
<feature type="domain" description="BON" evidence="2">
    <location>
        <begin position="85"/>
        <end position="153"/>
    </location>
</feature>
<dbReference type="InterPro" id="IPR051686">
    <property type="entry name" value="Lipoprotein_DolP"/>
</dbReference>
<dbReference type="Proteomes" id="UP000183454">
    <property type="component" value="Unassembled WGS sequence"/>
</dbReference>
<dbReference type="PANTHER" id="PTHR34606">
    <property type="entry name" value="BON DOMAIN-CONTAINING PROTEIN"/>
    <property type="match status" value="1"/>
</dbReference>
<evidence type="ECO:0000313" key="3">
    <source>
        <dbReference type="EMBL" id="SDX09077.1"/>
    </source>
</evidence>
<gene>
    <name evidence="3" type="ORF">SAMN05421882_10596</name>
</gene>
<dbReference type="Pfam" id="PF04972">
    <property type="entry name" value="BON"/>
    <property type="match status" value="3"/>
</dbReference>
<accession>A0A1H2YVJ6</accession>
<organism evidence="3 4">
    <name type="scientific">Nitrosomonas communis</name>
    <dbReference type="NCBI Taxonomy" id="44574"/>
    <lineage>
        <taxon>Bacteria</taxon>
        <taxon>Pseudomonadati</taxon>
        <taxon>Pseudomonadota</taxon>
        <taxon>Betaproteobacteria</taxon>
        <taxon>Nitrosomonadales</taxon>
        <taxon>Nitrosomonadaceae</taxon>
        <taxon>Nitrosomonas</taxon>
    </lineage>
</organism>
<dbReference type="InterPro" id="IPR007055">
    <property type="entry name" value="BON_dom"/>
</dbReference>
<reference evidence="3 4" key="1">
    <citation type="submission" date="2016-10" db="EMBL/GenBank/DDBJ databases">
        <authorList>
            <person name="de Groot N.N."/>
        </authorList>
    </citation>
    <scope>NUCLEOTIDE SEQUENCE [LARGE SCALE GENOMIC DNA]</scope>
    <source>
        <strain evidence="3 4">Nm110</strain>
    </source>
</reference>
<evidence type="ECO:0000313" key="4">
    <source>
        <dbReference type="Proteomes" id="UP000183454"/>
    </source>
</evidence>
<sequence>MKLTHEYRLAISTKKLSMIISLFAILGLASCQKEGSTEKTGKEIDRSAEHTEQKVEQGTEKTESKLEEIKETIVEKTEESAQYLDDSFITMKVKAAILNDSLLKVTDIKVTTVDGLVQLSGTVDSQQSIDRAIEVAKNQDGVKSVQSTLIVYVPENTEQKIEQGTEETNSKLEEVKETIVEKTEKGAQYLDDSFITMKVKAAILNDSLLKVTDIKVTTVDGVVQLSGTVDSQQSIDRAIEVTQNQDGVKSVESDLIVHVPDSAEQKVEQTTKGTESKLEEKTEEGAQYTDDSVITMKVKTAILDDPMLKIADIKVTTVDSIVQLSGTVDSQQIIDRAIEVAQSQDGVKSVESDLIVDAPND</sequence>
<evidence type="ECO:0000259" key="2">
    <source>
        <dbReference type="PROSITE" id="PS50914"/>
    </source>
</evidence>
<dbReference type="AlphaFoldDB" id="A0A1H2YVJ6"/>
<feature type="compositionally biased region" description="Basic and acidic residues" evidence="1">
    <location>
        <begin position="264"/>
        <end position="284"/>
    </location>
</feature>
<feature type="region of interest" description="Disordered" evidence="1">
    <location>
        <begin position="36"/>
        <end position="62"/>
    </location>
</feature>
<feature type="region of interest" description="Disordered" evidence="1">
    <location>
        <begin position="264"/>
        <end position="285"/>
    </location>
</feature>
<feature type="domain" description="BON" evidence="2">
    <location>
        <begin position="191"/>
        <end position="259"/>
    </location>
</feature>
<dbReference type="InterPro" id="IPR014004">
    <property type="entry name" value="Transpt-assoc_nodulatn_dom_bac"/>
</dbReference>
<dbReference type="PROSITE" id="PS50914">
    <property type="entry name" value="BON"/>
    <property type="match status" value="3"/>
</dbReference>
<dbReference type="EMBL" id="FNNH01000059">
    <property type="protein sequence ID" value="SDX09077.1"/>
    <property type="molecule type" value="Genomic_DNA"/>
</dbReference>
<dbReference type="PANTHER" id="PTHR34606:SF16">
    <property type="entry name" value="BON DOMAIN-CONTAINING PROTEIN"/>
    <property type="match status" value="1"/>
</dbReference>
<dbReference type="PROSITE" id="PS51257">
    <property type="entry name" value="PROKAR_LIPOPROTEIN"/>
    <property type="match status" value="1"/>
</dbReference>
<name>A0A1H2YVJ6_9PROT</name>